<protein>
    <recommendedName>
        <fullName evidence="2">alpha-L-fucosidase</fullName>
        <ecNumber evidence="2">3.2.1.51</ecNumber>
    </recommendedName>
</protein>
<dbReference type="Gene3D" id="3.20.20.80">
    <property type="entry name" value="Glycosidases"/>
    <property type="match status" value="1"/>
</dbReference>
<dbReference type="GO" id="GO:0005764">
    <property type="term" value="C:lysosome"/>
    <property type="evidence" value="ECO:0007669"/>
    <property type="project" value="TreeGrafter"/>
</dbReference>
<sequence length="1471" mass="161002">MFIGINSRSFRKKIAGARCTIKSSKQILIAFLVMLLVTSGFPFSPKSTAAALTSKGLLDVKFKGQFTEKDYTKEEDENVNSKLVRRSGTEQIIENQGVNLKGGTDGIDFNPEVSLGSSTVDQKVVIEAGFKPDSGQSMLNTLISIGGNIYVRYRSATELEYGFEVNNNGKWTSIKKSIPAPEAGKDHRIAVIYQPTDSGAELLVYLNDQQLPAAVSTNGKPPRANTSYAIGFGNEVHTGGLNRGFKGLLSRTVVTSFEGDFHPSILKTMVIQTEEQETISGEFLDVGFGGVFSTEKNYTNPTGEIMDGGLTRRTGNEEIDQGRLILNGGKSGIDFNPRVSFLGKNTVDQSFVVETRFRPDASPENYNTLISVGGNIYVRYTSATTLEYGFDVNNSGSWTSHKKSIAAPAAGKDHAIAIVYEPSVTGATLRLFLNGVEQPSVSSSLGKPPRAGDLKAEIGFGNEVHPGGADRGFKGSLTRVVVTAFKEDFTPTLLKTMKLSRVERSLSVFGIGSLDGTNYQPSNDENIQGKVDIYGGTITGLGRIKMAGDHSRIVYNPATSIEAGGYLAEDSITEIVANPDSIKLGGVLIDLGGAVIVRRSLEGESLDVLVNNQIVGTADISGKLTGGFIHLSMLYRNNGDNKASVSLWWGQNQLGDTITLTELPKAAHNTIGFAGTAAETQATSLAGEVYGAAYAKVEGDFRTDSLGLLGGPCVVPTDLEPGNRIQIKPGECAAAIAAKASYVRPTPKQVAWQQYEQTAFLHYGINTYYDVEWGNFNEDPNKFQPTSLDTDQWAKTLKESGFKMAVLTVKHHDGFLLYPSRYTKFGVAGSSWRDGKGDVLGEFVQSMRKYGIKVGVYLSPADHKAYTDGIFGNGSTRKERTIPTMVEGDNRAGKSEFPSFKLSATDYGQFFLNQLYEVLTQYGEIDEVWFDGAQGHIPSSAYEKYDWDSYYKLINELQPQAVIAVTGPDVRWVGNESGWARENEWSVLAAGTDADGRQYYYPSYQSPDLGSRTALTDAAANGMKYLTWWPAEVDVSIRSGWFYHANQQPKSLAQLRNIYYQSVARNSVLLLNIPPNKEGKFAESDVARLKEWHESIKRDFAINYTKKATIKATNSAEGANPNVVKDGIYNTSWETASEQPSTITFSFEKDVTIDKVVLQEDINHGQQVESFAIDVRTETGDWKQIYTNQAIGYKRIILLSAPVSGKEFRVRILKSRGPVHMSEIGFYQTLPEGQEMVDKSELDSLIQEAQNVLASATEGVNVGEYPKEAKDALQSAISIANDLMIDPVATREQVDIGIEALKEAFSKFETSINVEGDKAKLTALIETVQNVYKTAVEGDKIGEYPSESMKPFSDAIEAAKKVEKVPATQKQIDDAQKGLQEAFDTFKSSINVKGEKADLTSLVEKVNEVLRRSKEGTDIGEYPKWSEKTLREAVKEARKIEKDRAATQRQVDAAVKALQEALGRFESSVNK</sequence>
<accession>A0A3Q9R173</accession>
<comment type="similarity">
    <text evidence="1">Belongs to the glycosyl hydrolase 29 family.</text>
</comment>
<feature type="domain" description="Glycoside hydrolase family 29 N-terminal" evidence="7">
    <location>
        <begin position="756"/>
        <end position="1091"/>
    </location>
</feature>
<feature type="domain" description="F5/8 type C" evidence="6">
    <location>
        <begin position="1110"/>
        <end position="1215"/>
    </location>
</feature>
<name>A0A3Q9R173_9BACI</name>
<evidence type="ECO:0000256" key="4">
    <source>
        <dbReference type="ARBA" id="ARBA00022801"/>
    </source>
</evidence>
<evidence type="ECO:0000256" key="5">
    <source>
        <dbReference type="ARBA" id="ARBA00023295"/>
    </source>
</evidence>
<dbReference type="InterPro" id="IPR008979">
    <property type="entry name" value="Galactose-bd-like_sf"/>
</dbReference>
<dbReference type="GO" id="GO:0016139">
    <property type="term" value="P:glycoside catabolic process"/>
    <property type="evidence" value="ECO:0007669"/>
    <property type="project" value="TreeGrafter"/>
</dbReference>
<evidence type="ECO:0000259" key="6">
    <source>
        <dbReference type="Pfam" id="PF00754"/>
    </source>
</evidence>
<evidence type="ECO:0000313" key="8">
    <source>
        <dbReference type="EMBL" id="AZU63743.1"/>
    </source>
</evidence>
<dbReference type="EMBL" id="CP022572">
    <property type="protein sequence ID" value="AZU63743.1"/>
    <property type="molecule type" value="Genomic_DNA"/>
</dbReference>
<dbReference type="InterPro" id="IPR000421">
    <property type="entry name" value="FA58C"/>
</dbReference>
<dbReference type="SMART" id="SM00812">
    <property type="entry name" value="Alpha_L_fucos"/>
    <property type="match status" value="1"/>
</dbReference>
<dbReference type="STRING" id="1193713.GCA_001636315_01335"/>
<keyword evidence="4" id="KW-0378">Hydrolase</keyword>
<dbReference type="SUPFAM" id="SSF49785">
    <property type="entry name" value="Galactose-binding domain-like"/>
    <property type="match status" value="1"/>
</dbReference>
<gene>
    <name evidence="8" type="ORF">CHR53_22205</name>
</gene>
<evidence type="ECO:0000313" key="9">
    <source>
        <dbReference type="Proteomes" id="UP000282892"/>
    </source>
</evidence>
<dbReference type="Gene3D" id="2.60.120.200">
    <property type="match status" value="2"/>
</dbReference>
<keyword evidence="9" id="KW-1185">Reference proteome</keyword>
<proteinExistence type="inferred from homology"/>
<evidence type="ECO:0000256" key="1">
    <source>
        <dbReference type="ARBA" id="ARBA00007951"/>
    </source>
</evidence>
<dbReference type="RefSeq" id="WP_127488398.1">
    <property type="nucleotide sequence ID" value="NZ_CP022572.1"/>
</dbReference>
<dbReference type="Pfam" id="PF01120">
    <property type="entry name" value="Alpha_L_fucos"/>
    <property type="match status" value="1"/>
</dbReference>
<dbReference type="Gene3D" id="2.60.120.260">
    <property type="entry name" value="Galactose-binding domain-like"/>
    <property type="match status" value="1"/>
</dbReference>
<dbReference type="InterPro" id="IPR057739">
    <property type="entry name" value="Glyco_hydro_29_N"/>
</dbReference>
<reference evidence="8 9" key="1">
    <citation type="submission" date="2017-07" db="EMBL/GenBank/DDBJ databases">
        <title>The complete genome sequence of Bacillus mesonae strain H20-5, an efficient strain improving plant abiotic stress resistance.</title>
        <authorList>
            <person name="Kim S.Y."/>
            <person name="Song H."/>
            <person name="Sang M.K."/>
            <person name="Weon H.-Y."/>
            <person name="Song J."/>
        </authorList>
    </citation>
    <scope>NUCLEOTIDE SEQUENCE [LARGE SCALE GENOMIC DNA]</scope>
    <source>
        <strain evidence="8 9">H20-5</strain>
    </source>
</reference>
<dbReference type="SUPFAM" id="SSF51445">
    <property type="entry name" value="(Trans)glycosidases"/>
    <property type="match status" value="1"/>
</dbReference>
<evidence type="ECO:0000256" key="2">
    <source>
        <dbReference type="ARBA" id="ARBA00012662"/>
    </source>
</evidence>
<dbReference type="PANTHER" id="PTHR10030">
    <property type="entry name" value="ALPHA-L-FUCOSIDASE"/>
    <property type="match status" value="1"/>
</dbReference>
<dbReference type="GO" id="GO:0006004">
    <property type="term" value="P:fucose metabolic process"/>
    <property type="evidence" value="ECO:0007669"/>
    <property type="project" value="TreeGrafter"/>
</dbReference>
<dbReference type="SUPFAM" id="SSF49899">
    <property type="entry name" value="Concanavalin A-like lectins/glucanases"/>
    <property type="match status" value="2"/>
</dbReference>
<keyword evidence="5" id="KW-0326">Glycosidase</keyword>
<dbReference type="InterPro" id="IPR000933">
    <property type="entry name" value="Glyco_hydro_29"/>
</dbReference>
<dbReference type="Pfam" id="PF07554">
    <property type="entry name" value="FIVAR"/>
    <property type="match status" value="3"/>
</dbReference>
<evidence type="ECO:0000256" key="3">
    <source>
        <dbReference type="ARBA" id="ARBA00022729"/>
    </source>
</evidence>
<dbReference type="EC" id="3.2.1.51" evidence="2"/>
<dbReference type="Gene3D" id="1.20.1270.90">
    <property type="entry name" value="AF1782-like"/>
    <property type="match status" value="3"/>
</dbReference>
<dbReference type="PANTHER" id="PTHR10030:SF37">
    <property type="entry name" value="ALPHA-L-FUCOSIDASE-RELATED"/>
    <property type="match status" value="1"/>
</dbReference>
<dbReference type="KEGG" id="nmk:CHR53_22205"/>
<dbReference type="GO" id="GO:0004560">
    <property type="term" value="F:alpha-L-fucosidase activity"/>
    <property type="evidence" value="ECO:0007669"/>
    <property type="project" value="InterPro"/>
</dbReference>
<dbReference type="InterPro" id="IPR017853">
    <property type="entry name" value="GH"/>
</dbReference>
<dbReference type="SMR" id="A0A3Q9R173"/>
<dbReference type="Pfam" id="PF00754">
    <property type="entry name" value="F5_F8_type_C"/>
    <property type="match status" value="1"/>
</dbReference>
<organism evidence="8 9">
    <name type="scientific">Neobacillus mesonae</name>
    <dbReference type="NCBI Taxonomy" id="1193713"/>
    <lineage>
        <taxon>Bacteria</taxon>
        <taxon>Bacillati</taxon>
        <taxon>Bacillota</taxon>
        <taxon>Bacilli</taxon>
        <taxon>Bacillales</taxon>
        <taxon>Bacillaceae</taxon>
        <taxon>Neobacillus</taxon>
    </lineage>
</organism>
<dbReference type="Pfam" id="PF13385">
    <property type="entry name" value="Laminin_G_3"/>
    <property type="match status" value="1"/>
</dbReference>
<dbReference type="InterPro" id="IPR013320">
    <property type="entry name" value="ConA-like_dom_sf"/>
</dbReference>
<dbReference type="OrthoDB" id="107551at2"/>
<dbReference type="Proteomes" id="UP000282892">
    <property type="component" value="Chromosome"/>
</dbReference>
<evidence type="ECO:0000259" key="7">
    <source>
        <dbReference type="Pfam" id="PF01120"/>
    </source>
</evidence>
<keyword evidence="3" id="KW-0732">Signal</keyword>